<protein>
    <submittedName>
        <fullName evidence="2">Uncharacterized protein</fullName>
    </submittedName>
</protein>
<keyword evidence="1" id="KW-0812">Transmembrane</keyword>
<dbReference type="RefSeq" id="WP_184944528.1">
    <property type="nucleotide sequence ID" value="NZ_BAAAWZ010000001.1"/>
</dbReference>
<gene>
    <name evidence="2" type="ORF">FHS22_004550</name>
</gene>
<proteinExistence type="predicted"/>
<feature type="transmembrane region" description="Helical" evidence="1">
    <location>
        <begin position="51"/>
        <end position="71"/>
    </location>
</feature>
<dbReference type="Proteomes" id="UP000562352">
    <property type="component" value="Unassembled WGS sequence"/>
</dbReference>
<dbReference type="AlphaFoldDB" id="A0A841D3L7"/>
<dbReference type="EMBL" id="JACHJJ010000016">
    <property type="protein sequence ID" value="MBB5965262.1"/>
    <property type="molecule type" value="Genomic_DNA"/>
</dbReference>
<feature type="transmembrane region" description="Helical" evidence="1">
    <location>
        <begin position="12"/>
        <end position="31"/>
    </location>
</feature>
<keyword evidence="1" id="KW-0472">Membrane</keyword>
<organism evidence="2 3">
    <name type="scientific">Planomonospora venezuelensis</name>
    <dbReference type="NCBI Taxonomy" id="1999"/>
    <lineage>
        <taxon>Bacteria</taxon>
        <taxon>Bacillati</taxon>
        <taxon>Actinomycetota</taxon>
        <taxon>Actinomycetes</taxon>
        <taxon>Streptosporangiales</taxon>
        <taxon>Streptosporangiaceae</taxon>
        <taxon>Planomonospora</taxon>
    </lineage>
</organism>
<evidence type="ECO:0000313" key="2">
    <source>
        <dbReference type="EMBL" id="MBB5965262.1"/>
    </source>
</evidence>
<keyword evidence="1" id="KW-1133">Transmembrane helix</keyword>
<evidence type="ECO:0000313" key="3">
    <source>
        <dbReference type="Proteomes" id="UP000562352"/>
    </source>
</evidence>
<evidence type="ECO:0000256" key="1">
    <source>
        <dbReference type="SAM" id="Phobius"/>
    </source>
</evidence>
<reference evidence="2 3" key="1">
    <citation type="submission" date="2020-08" db="EMBL/GenBank/DDBJ databases">
        <title>Genomic Encyclopedia of Type Strains, Phase III (KMG-III): the genomes of soil and plant-associated and newly described type strains.</title>
        <authorList>
            <person name="Whitman W."/>
        </authorList>
    </citation>
    <scope>NUCLEOTIDE SEQUENCE [LARGE SCALE GENOMIC DNA]</scope>
    <source>
        <strain evidence="2 3">CECT 3303</strain>
    </source>
</reference>
<sequence>MGISEAVRISIVIPTVANALLAALWVMSVFAGWGTKAFCSDAGCAARMNEVALVSGLFAAVAVCCTAAAWLPPAARRDDRRLMALTGAAAAAWTAAVGTVFAGGMIVR</sequence>
<keyword evidence="3" id="KW-1185">Reference proteome</keyword>
<accession>A0A841D3L7</accession>
<name>A0A841D3L7_PLAVE</name>
<feature type="transmembrane region" description="Helical" evidence="1">
    <location>
        <begin position="83"/>
        <end position="107"/>
    </location>
</feature>
<comment type="caution">
    <text evidence="2">The sequence shown here is derived from an EMBL/GenBank/DDBJ whole genome shotgun (WGS) entry which is preliminary data.</text>
</comment>